<proteinExistence type="predicted"/>
<dbReference type="EMBL" id="NRRL01000028">
    <property type="protein sequence ID" value="MBK1668708.1"/>
    <property type="molecule type" value="Genomic_DNA"/>
</dbReference>
<accession>A0ABS1DG53</accession>
<evidence type="ECO:0000256" key="1">
    <source>
        <dbReference type="SAM" id="SignalP"/>
    </source>
</evidence>
<keyword evidence="1" id="KW-0732">Signal</keyword>
<name>A0ABS1DG53_9PROT</name>
<sequence>MLPNLLILTDRVRSACALAFLRFAFAAPAPASWQRAFSKTNLPNPNVPLQEIRSGDVTKDGISWIDALQLVRVGERADWLADREPVIGLSIDGDARAYPLRSFTRQEVVYNPVGATPVGLTLCPLCNAAIKCSRRPTRANG</sequence>
<gene>
    <name evidence="2" type="ORF">CKO28_11780</name>
</gene>
<evidence type="ECO:0000313" key="3">
    <source>
        <dbReference type="Proteomes" id="UP001296873"/>
    </source>
</evidence>
<evidence type="ECO:0000313" key="2">
    <source>
        <dbReference type="EMBL" id="MBK1668708.1"/>
    </source>
</evidence>
<dbReference type="Proteomes" id="UP001296873">
    <property type="component" value="Unassembled WGS sequence"/>
</dbReference>
<feature type="signal peptide" evidence="1">
    <location>
        <begin position="1"/>
        <end position="31"/>
    </location>
</feature>
<reference evidence="2 3" key="1">
    <citation type="journal article" date="2020" name="Microorganisms">
        <title>Osmotic Adaptation and Compatible Solute Biosynthesis of Phototrophic Bacteria as Revealed from Genome Analyses.</title>
        <authorList>
            <person name="Imhoff J.F."/>
            <person name="Rahn T."/>
            <person name="Kunzel S."/>
            <person name="Keller A."/>
            <person name="Neulinger S.C."/>
        </authorList>
    </citation>
    <scope>NUCLEOTIDE SEQUENCE [LARGE SCALE GENOMIC DNA]</scope>
    <source>
        <strain evidence="2 3">DSM 9895</strain>
    </source>
</reference>
<dbReference type="InterPro" id="IPR021516">
    <property type="entry name" value="DUF3179"/>
</dbReference>
<evidence type="ECO:0008006" key="4">
    <source>
        <dbReference type="Google" id="ProtNLM"/>
    </source>
</evidence>
<comment type="caution">
    <text evidence="2">The sequence shown here is derived from an EMBL/GenBank/DDBJ whole genome shotgun (WGS) entry which is preliminary data.</text>
</comment>
<keyword evidence="3" id="KW-1185">Reference proteome</keyword>
<dbReference type="RefSeq" id="WP_200341026.1">
    <property type="nucleotide sequence ID" value="NZ_NRRL01000028.1"/>
</dbReference>
<organism evidence="2 3">
    <name type="scientific">Rhodovibrio sodomensis</name>
    <dbReference type="NCBI Taxonomy" id="1088"/>
    <lineage>
        <taxon>Bacteria</taxon>
        <taxon>Pseudomonadati</taxon>
        <taxon>Pseudomonadota</taxon>
        <taxon>Alphaproteobacteria</taxon>
        <taxon>Rhodospirillales</taxon>
        <taxon>Rhodovibrionaceae</taxon>
        <taxon>Rhodovibrio</taxon>
    </lineage>
</organism>
<protein>
    <recommendedName>
        <fullName evidence="4">DUF3179 domain-containing protein</fullName>
    </recommendedName>
</protein>
<dbReference type="Pfam" id="PF11376">
    <property type="entry name" value="DUF3179"/>
    <property type="match status" value="1"/>
</dbReference>
<feature type="chain" id="PRO_5045716255" description="DUF3179 domain-containing protein" evidence="1">
    <location>
        <begin position="32"/>
        <end position="141"/>
    </location>
</feature>